<dbReference type="STRING" id="84035.SAMN05660742_11922"/>
<feature type="transmembrane region" description="Helical" evidence="1">
    <location>
        <begin position="5"/>
        <end position="23"/>
    </location>
</feature>
<organism evidence="2 3">
    <name type="scientific">Propionispira arboris</name>
    <dbReference type="NCBI Taxonomy" id="84035"/>
    <lineage>
        <taxon>Bacteria</taxon>
        <taxon>Bacillati</taxon>
        <taxon>Bacillota</taxon>
        <taxon>Negativicutes</taxon>
        <taxon>Selenomonadales</taxon>
        <taxon>Selenomonadaceae</taxon>
        <taxon>Propionispira</taxon>
    </lineage>
</organism>
<name>A0A1H7C285_9FIRM</name>
<evidence type="ECO:0000256" key="1">
    <source>
        <dbReference type="SAM" id="Phobius"/>
    </source>
</evidence>
<dbReference type="EMBL" id="FNZK01000019">
    <property type="protein sequence ID" value="SEJ83919.1"/>
    <property type="molecule type" value="Genomic_DNA"/>
</dbReference>
<accession>A0A1H7C285</accession>
<keyword evidence="1" id="KW-1133">Transmembrane helix</keyword>
<dbReference type="Pfam" id="PF14079">
    <property type="entry name" value="DUF4260"/>
    <property type="match status" value="1"/>
</dbReference>
<feature type="transmembrane region" description="Helical" evidence="1">
    <location>
        <begin position="55"/>
        <end position="75"/>
    </location>
</feature>
<dbReference type="InterPro" id="IPR025356">
    <property type="entry name" value="DUF4260"/>
</dbReference>
<keyword evidence="3" id="KW-1185">Reference proteome</keyword>
<protein>
    <recommendedName>
        <fullName evidence="4">DUF4260 domain-containing protein</fullName>
    </recommendedName>
</protein>
<evidence type="ECO:0000313" key="2">
    <source>
        <dbReference type="EMBL" id="SEJ83919.1"/>
    </source>
</evidence>
<sequence>MMIKFILRAENAVILISSIYWYSFCQFNWIVFAVLLLAPDIFMIGYFVDKTLGAYIYNIGHTYVLPVILLVYGLYTAQQTFMMIATIWIAHISLDRTLGFGLKYGSDFKDNHMQNV</sequence>
<dbReference type="Proteomes" id="UP000199662">
    <property type="component" value="Unassembled WGS sequence"/>
</dbReference>
<proteinExistence type="predicted"/>
<dbReference type="RefSeq" id="WP_019554578.1">
    <property type="nucleotide sequence ID" value="NZ_FNZK01000019.1"/>
</dbReference>
<evidence type="ECO:0008006" key="4">
    <source>
        <dbReference type="Google" id="ProtNLM"/>
    </source>
</evidence>
<keyword evidence="1" id="KW-0472">Membrane</keyword>
<keyword evidence="1" id="KW-0812">Transmembrane</keyword>
<evidence type="ECO:0000313" key="3">
    <source>
        <dbReference type="Proteomes" id="UP000199662"/>
    </source>
</evidence>
<reference evidence="2 3" key="1">
    <citation type="submission" date="2016-10" db="EMBL/GenBank/DDBJ databases">
        <authorList>
            <person name="de Groot N.N."/>
        </authorList>
    </citation>
    <scope>NUCLEOTIDE SEQUENCE [LARGE SCALE GENOMIC DNA]</scope>
    <source>
        <strain evidence="2 3">DSM 2179</strain>
    </source>
</reference>
<dbReference type="AlphaFoldDB" id="A0A1H7C285"/>
<gene>
    <name evidence="2" type="ORF">SAMN05660742_11922</name>
</gene>